<evidence type="ECO:0000256" key="2">
    <source>
        <dbReference type="SAM" id="SignalP"/>
    </source>
</evidence>
<feature type="compositionally biased region" description="Polar residues" evidence="1">
    <location>
        <begin position="318"/>
        <end position="336"/>
    </location>
</feature>
<sequence>MLWSLGVVAIIADLCFRQWGGDFDLAKRVVRVVDVEKLKITSIGVIRIHLNLNESDADLDDSAFHIAKTTIISTDSSNLAPSQSDIDKRSDESSELGDNGDHTANPPFANKYLQNNDSKVLEEPSHEATMGLDNINQESSSESNILENGMGVNSMNQEYDGSKILEMPAFDAGLEGRSLNQGESKNIDASPTQNLNRPDDINPEISDGGFIETQAYGEPLAPGINQPNNEGGFLETQAFGEPLAPGINQPNNEGGFPETQAYGEPLTPGRNQLNNEGGFLDAQEYGRPMAQGMNQLNREDEFLEPQAYRGPMEAGYMNQPNNEDPNFEVPSNNHNAWFNGAGPNDQSRSNMLGG</sequence>
<feature type="signal peptide" evidence="2">
    <location>
        <begin position="1"/>
        <end position="17"/>
    </location>
</feature>
<keyword evidence="4" id="KW-1185">Reference proteome</keyword>
<feature type="region of interest" description="Disordered" evidence="1">
    <location>
        <begin position="311"/>
        <end position="354"/>
    </location>
</feature>
<evidence type="ECO:0000313" key="4">
    <source>
        <dbReference type="Proteomes" id="UP001642540"/>
    </source>
</evidence>
<keyword evidence="2" id="KW-0732">Signal</keyword>
<evidence type="ECO:0000256" key="1">
    <source>
        <dbReference type="SAM" id="MobiDB-lite"/>
    </source>
</evidence>
<feature type="region of interest" description="Disordered" evidence="1">
    <location>
        <begin position="76"/>
        <end position="112"/>
    </location>
</feature>
<comment type="caution">
    <text evidence="3">The sequence shown here is derived from an EMBL/GenBank/DDBJ whole genome shotgun (WGS) entry which is preliminary data.</text>
</comment>
<reference evidence="3 4" key="1">
    <citation type="submission" date="2024-08" db="EMBL/GenBank/DDBJ databases">
        <authorList>
            <person name="Cucini C."/>
            <person name="Frati F."/>
        </authorList>
    </citation>
    <scope>NUCLEOTIDE SEQUENCE [LARGE SCALE GENOMIC DNA]</scope>
</reference>
<organism evidence="3 4">
    <name type="scientific">Orchesella dallaii</name>
    <dbReference type="NCBI Taxonomy" id="48710"/>
    <lineage>
        <taxon>Eukaryota</taxon>
        <taxon>Metazoa</taxon>
        <taxon>Ecdysozoa</taxon>
        <taxon>Arthropoda</taxon>
        <taxon>Hexapoda</taxon>
        <taxon>Collembola</taxon>
        <taxon>Entomobryomorpha</taxon>
        <taxon>Entomobryoidea</taxon>
        <taxon>Orchesellidae</taxon>
        <taxon>Orchesellinae</taxon>
        <taxon>Orchesella</taxon>
    </lineage>
</organism>
<name>A0ABP1RTJ6_9HEXA</name>
<evidence type="ECO:0000313" key="3">
    <source>
        <dbReference type="EMBL" id="CAL8135457.1"/>
    </source>
</evidence>
<protein>
    <submittedName>
        <fullName evidence="3">Uncharacterized protein</fullName>
    </submittedName>
</protein>
<proteinExistence type="predicted"/>
<feature type="chain" id="PRO_5046767918" evidence="2">
    <location>
        <begin position="18"/>
        <end position="354"/>
    </location>
</feature>
<dbReference type="EMBL" id="CAXLJM020000108">
    <property type="protein sequence ID" value="CAL8135457.1"/>
    <property type="molecule type" value="Genomic_DNA"/>
</dbReference>
<dbReference type="Proteomes" id="UP001642540">
    <property type="component" value="Unassembled WGS sequence"/>
</dbReference>
<accession>A0ABP1RTJ6</accession>
<gene>
    <name evidence="3" type="ORF">ODALV1_LOCUS25994</name>
</gene>
<feature type="compositionally biased region" description="Polar residues" evidence="1">
    <location>
        <begin position="344"/>
        <end position="354"/>
    </location>
</feature>